<proteinExistence type="predicted"/>
<organism evidence="1 2">
    <name type="scientific">Paraburkholderia xenovorans (strain LB400)</name>
    <dbReference type="NCBI Taxonomy" id="266265"/>
    <lineage>
        <taxon>Bacteria</taxon>
        <taxon>Pseudomonadati</taxon>
        <taxon>Pseudomonadota</taxon>
        <taxon>Betaproteobacteria</taxon>
        <taxon>Burkholderiales</taxon>
        <taxon>Burkholderiaceae</taxon>
        <taxon>Paraburkholderia</taxon>
    </lineage>
</organism>
<gene>
    <name evidence="1" type="ORF">Bxe_A4066</name>
</gene>
<dbReference type="KEGG" id="bxe:Bxe_A4066"/>
<dbReference type="AlphaFoldDB" id="Q145Q6"/>
<sequence length="91" mass="10530">MRKSLKTPFVHHVSVMFAWAALGNDGARRRFPSDIANVFCSSAALRITTDNYEVGVFHRSKVWRRERFPAAKRVAPSLFVRTLRDKRAQRI</sequence>
<dbReference type="STRING" id="266265.Bxe_A4066"/>
<accession>Q145Q6</accession>
<evidence type="ECO:0000313" key="2">
    <source>
        <dbReference type="Proteomes" id="UP000001817"/>
    </source>
</evidence>
<protein>
    <submittedName>
        <fullName evidence="1">Uncharacterized protein</fullName>
    </submittedName>
</protein>
<keyword evidence="2" id="KW-1185">Reference proteome</keyword>
<dbReference type="Proteomes" id="UP000001817">
    <property type="component" value="Chromosome 1"/>
</dbReference>
<evidence type="ECO:0000313" key="1">
    <source>
        <dbReference type="EMBL" id="ABE28933.1"/>
    </source>
</evidence>
<name>Q145Q6_PARXL</name>
<reference evidence="1 2" key="1">
    <citation type="journal article" date="2006" name="Proc. Natl. Acad. Sci. U.S.A.">
        <title>Burkholderia xenovorans LB400 harbors a multi-replicon, 9.73-Mbp genome shaped for versatility.</title>
        <authorList>
            <person name="Chain P.S."/>
            <person name="Denef V.J."/>
            <person name="Konstantinidis K.T."/>
            <person name="Vergez L.M."/>
            <person name="Agullo L."/>
            <person name="Reyes V.L."/>
            <person name="Hauser L."/>
            <person name="Cordova M."/>
            <person name="Gomez L."/>
            <person name="Gonzalez M."/>
            <person name="Land M."/>
            <person name="Lao V."/>
            <person name="Larimer F."/>
            <person name="LiPuma J.J."/>
            <person name="Mahenthiralingam E."/>
            <person name="Malfatti S.A."/>
            <person name="Marx C.J."/>
            <person name="Parnell J.J."/>
            <person name="Ramette A."/>
            <person name="Richardson P."/>
            <person name="Seeger M."/>
            <person name="Smith D."/>
            <person name="Spilker T."/>
            <person name="Sul W.J."/>
            <person name="Tsoi T.V."/>
            <person name="Ulrich L.E."/>
            <person name="Zhulin I.B."/>
            <person name="Tiedje J.M."/>
        </authorList>
    </citation>
    <scope>NUCLEOTIDE SEQUENCE [LARGE SCALE GENOMIC DNA]</scope>
    <source>
        <strain evidence="1 2">LB400</strain>
    </source>
</reference>
<dbReference type="EMBL" id="CP000270">
    <property type="protein sequence ID" value="ABE28933.1"/>
    <property type="molecule type" value="Genomic_DNA"/>
</dbReference>